<dbReference type="AlphaFoldDB" id="A0A6F9DGK7"/>
<dbReference type="EMBL" id="LR786725">
    <property type="protein sequence ID" value="CAB3262575.1"/>
    <property type="molecule type" value="mRNA"/>
</dbReference>
<feature type="compositionally biased region" description="Polar residues" evidence="1">
    <location>
        <begin position="19"/>
        <end position="40"/>
    </location>
</feature>
<feature type="transmembrane region" description="Helical" evidence="2">
    <location>
        <begin position="316"/>
        <end position="335"/>
    </location>
</feature>
<evidence type="ECO:0000256" key="2">
    <source>
        <dbReference type="SAM" id="Phobius"/>
    </source>
</evidence>
<feature type="compositionally biased region" description="Polar residues" evidence="1">
    <location>
        <begin position="1"/>
        <end position="11"/>
    </location>
</feature>
<feature type="transmembrane region" description="Helical" evidence="2">
    <location>
        <begin position="492"/>
        <end position="518"/>
    </location>
</feature>
<evidence type="ECO:0000313" key="3">
    <source>
        <dbReference type="EMBL" id="CAB3262575.1"/>
    </source>
</evidence>
<evidence type="ECO:0000256" key="1">
    <source>
        <dbReference type="SAM" id="MobiDB-lite"/>
    </source>
</evidence>
<keyword evidence="2" id="KW-0812">Transmembrane</keyword>
<feature type="transmembrane region" description="Helical" evidence="2">
    <location>
        <begin position="347"/>
        <end position="370"/>
    </location>
</feature>
<proteinExistence type="evidence at transcript level"/>
<feature type="transmembrane region" description="Helical" evidence="2">
    <location>
        <begin position="447"/>
        <end position="472"/>
    </location>
</feature>
<feature type="transmembrane region" description="Helical" evidence="2">
    <location>
        <begin position="403"/>
        <end position="427"/>
    </location>
</feature>
<feature type="compositionally biased region" description="Polar residues" evidence="1">
    <location>
        <begin position="49"/>
        <end position="87"/>
    </location>
</feature>
<feature type="region of interest" description="Disordered" evidence="1">
    <location>
        <begin position="214"/>
        <end position="235"/>
    </location>
</feature>
<feature type="transmembrane region" description="Helical" evidence="2">
    <location>
        <begin position="147"/>
        <end position="176"/>
    </location>
</feature>
<feature type="region of interest" description="Disordered" evidence="1">
    <location>
        <begin position="1"/>
        <end position="100"/>
    </location>
</feature>
<keyword evidence="2" id="KW-0472">Membrane</keyword>
<name>A0A6F9DGK7_9ASCI</name>
<feature type="compositionally biased region" description="Basic residues" evidence="1">
    <location>
        <begin position="221"/>
        <end position="235"/>
    </location>
</feature>
<accession>A0A6F9DGK7</accession>
<organism evidence="3">
    <name type="scientific">Phallusia mammillata</name>
    <dbReference type="NCBI Taxonomy" id="59560"/>
    <lineage>
        <taxon>Eukaryota</taxon>
        <taxon>Metazoa</taxon>
        <taxon>Chordata</taxon>
        <taxon>Tunicata</taxon>
        <taxon>Ascidiacea</taxon>
        <taxon>Phlebobranchia</taxon>
        <taxon>Ascidiidae</taxon>
        <taxon>Phallusia</taxon>
    </lineage>
</organism>
<gene>
    <name evidence="3" type="primary">LOC100180528</name>
</gene>
<protein>
    <submittedName>
        <fullName evidence="3">Uncharacterized protein LOC100180528</fullName>
    </submittedName>
</protein>
<reference evidence="3" key="1">
    <citation type="submission" date="2020-04" db="EMBL/GenBank/DDBJ databases">
        <authorList>
            <person name="Neveu A P."/>
        </authorList>
    </citation>
    <scope>NUCLEOTIDE SEQUENCE</scope>
    <source>
        <tissue evidence="3">Whole embryo</tissue>
    </source>
</reference>
<keyword evidence="2" id="KW-1133">Transmembrane helix</keyword>
<sequence>MHHTHSAQSFVLKQRKQHGSVSSPPNSFQVQTLPTPTNHLLRSDYRAQKSPSQNQSPIKVGTNNTSRNHTPMQPSQSPWSLSNQHSVPPSSRPPNPRNYQIKSIRRGIPDIVTTDVKGRSFRLARKGMKITHNCICRKESAKRRSPLAWAFSVLVALICVILPLATFSADVMFFVISQRQFNATGELLVQAKILAPPNITSHVQLPEIPVAHKEWHADSHKNKKRTKTRHRKHKRSVDDPVSLVNVLKQQNSVAFATPTAPTVTSADVTTNQNVTYGDENPICGSLTGLLRYMTSNEAQLRMDAHHHVITEVFEPVIIIGSFPSIILCIFTRLVVMVTSHNHIISAYVTNVLVLPLQLITGALSVHAAAFHVGKIGFSCWQCAVLNICPEAGFDSWFRNDVNVALFISLAAKILDGLAAGCVIFTVIFRSIWKNQRHGTVWREIARVFITATSAVTCIPLTALLVATPALAVLRYEYIEFVPDFAGRETTSFLLMILFVTGVSAWCSSLFALFLYLLYRSYVYCRMKEHSDFGSI</sequence>